<dbReference type="PANTHER" id="PTHR43130">
    <property type="entry name" value="ARAC-FAMILY TRANSCRIPTIONAL REGULATOR"/>
    <property type="match status" value="1"/>
</dbReference>
<gene>
    <name evidence="2" type="ORF">GA0070214_103174</name>
</gene>
<dbReference type="Pfam" id="PF01965">
    <property type="entry name" value="DJ-1_PfpI"/>
    <property type="match status" value="1"/>
</dbReference>
<protein>
    <submittedName>
        <fullName evidence="2">DJ-1/PfpI family protein</fullName>
    </submittedName>
</protein>
<organism evidence="2 3">
    <name type="scientific">Micromonospora chaiyaphumensis</name>
    <dbReference type="NCBI Taxonomy" id="307119"/>
    <lineage>
        <taxon>Bacteria</taxon>
        <taxon>Bacillati</taxon>
        <taxon>Actinomycetota</taxon>
        <taxon>Actinomycetes</taxon>
        <taxon>Micromonosporales</taxon>
        <taxon>Micromonosporaceae</taxon>
        <taxon>Micromonospora</taxon>
    </lineage>
</organism>
<dbReference type="PANTHER" id="PTHR43130:SF2">
    <property type="entry name" value="DJ-1_PFPI DOMAIN-CONTAINING PROTEIN"/>
    <property type="match status" value="1"/>
</dbReference>
<dbReference type="Gene3D" id="3.40.50.880">
    <property type="match status" value="1"/>
</dbReference>
<feature type="domain" description="DJ-1/PfpI" evidence="1">
    <location>
        <begin position="2"/>
        <end position="162"/>
    </location>
</feature>
<accession>A0A1C4W3T5</accession>
<reference evidence="3" key="1">
    <citation type="submission" date="2016-06" db="EMBL/GenBank/DDBJ databases">
        <authorList>
            <person name="Varghese N."/>
            <person name="Submissions Spin"/>
        </authorList>
    </citation>
    <scope>NUCLEOTIDE SEQUENCE [LARGE SCALE GENOMIC DNA]</scope>
    <source>
        <strain evidence="3">DSM 45246</strain>
    </source>
</reference>
<evidence type="ECO:0000259" key="1">
    <source>
        <dbReference type="Pfam" id="PF01965"/>
    </source>
</evidence>
<sequence>MQIAVLLFDRFTALDAVGPYEVLGRLPGARTVFVADRPGPVTTDVGTLALTATATLDEVTRPDVLVVPGGPGQIARMTDARLLDWLRAVDAATTWTTSVCTGSLLLAAAGLLEGRQATSHWLALDQLPAFGAVQAEERVVVDGKYVTAAGVSAGVDMALTLAGQIAGHAVAQAIQLGIEYDPRPPYPAGSPRTAPAPLVAALRANPQRVLG</sequence>
<evidence type="ECO:0000313" key="3">
    <source>
        <dbReference type="Proteomes" id="UP000199629"/>
    </source>
</evidence>
<proteinExistence type="predicted"/>
<name>A0A1C4W3T5_9ACTN</name>
<dbReference type="AlphaFoldDB" id="A0A1C4W3T5"/>
<dbReference type="RefSeq" id="WP_091261745.1">
    <property type="nucleotide sequence ID" value="NZ_FMCS01000003.1"/>
</dbReference>
<dbReference type="InterPro" id="IPR029062">
    <property type="entry name" value="Class_I_gatase-like"/>
</dbReference>
<dbReference type="InterPro" id="IPR002818">
    <property type="entry name" value="DJ-1/PfpI"/>
</dbReference>
<dbReference type="SUPFAM" id="SSF52317">
    <property type="entry name" value="Class I glutamine amidotransferase-like"/>
    <property type="match status" value="1"/>
</dbReference>
<dbReference type="Proteomes" id="UP000199629">
    <property type="component" value="Unassembled WGS sequence"/>
</dbReference>
<keyword evidence="3" id="KW-1185">Reference proteome</keyword>
<evidence type="ECO:0000313" key="2">
    <source>
        <dbReference type="EMBL" id="SCE90691.1"/>
    </source>
</evidence>
<dbReference type="CDD" id="cd03139">
    <property type="entry name" value="GATase1_PfpI_2"/>
    <property type="match status" value="1"/>
</dbReference>
<dbReference type="EMBL" id="FMCS01000003">
    <property type="protein sequence ID" value="SCE90691.1"/>
    <property type="molecule type" value="Genomic_DNA"/>
</dbReference>
<dbReference type="GO" id="GO:0006355">
    <property type="term" value="P:regulation of DNA-templated transcription"/>
    <property type="evidence" value="ECO:0007669"/>
    <property type="project" value="TreeGrafter"/>
</dbReference>
<dbReference type="InterPro" id="IPR052158">
    <property type="entry name" value="INH-QAR"/>
</dbReference>